<proteinExistence type="inferred from homology"/>
<dbReference type="PROSITE" id="PS00061">
    <property type="entry name" value="ADH_SHORT"/>
    <property type="match status" value="1"/>
</dbReference>
<dbReference type="VEuPathDB" id="CryptoDB:Vbra_9727"/>
<name>A0A0G4G845_VITBC</name>
<dbReference type="CDD" id="cd05233">
    <property type="entry name" value="SDR_c"/>
    <property type="match status" value="1"/>
</dbReference>
<evidence type="ECO:0000313" key="3">
    <source>
        <dbReference type="EMBL" id="CEM24690.1"/>
    </source>
</evidence>
<dbReference type="PANTHER" id="PTHR24314:SF26">
    <property type="match status" value="1"/>
</dbReference>
<gene>
    <name evidence="3" type="ORF">Vbra_9727</name>
</gene>
<dbReference type="PANTHER" id="PTHR24314">
    <property type="entry name" value="NON-SPECIFIC LIPID TRANSFER PROTEIN-RELATED"/>
    <property type="match status" value="1"/>
</dbReference>
<dbReference type="Proteomes" id="UP000041254">
    <property type="component" value="Unassembled WGS sequence"/>
</dbReference>
<feature type="chain" id="PRO_5005189821" evidence="2">
    <location>
        <begin position="17"/>
        <end position="355"/>
    </location>
</feature>
<dbReference type="PRINTS" id="PR00080">
    <property type="entry name" value="SDRFAMILY"/>
</dbReference>
<dbReference type="GO" id="GO:0034256">
    <property type="term" value="F:chlorophyll(ide) b reductase activity"/>
    <property type="evidence" value="ECO:0007669"/>
    <property type="project" value="TreeGrafter"/>
</dbReference>
<dbReference type="InterPro" id="IPR020904">
    <property type="entry name" value="Sc_DH/Rdtase_CS"/>
</dbReference>
<dbReference type="EMBL" id="CDMY01000587">
    <property type="protein sequence ID" value="CEM24690.1"/>
    <property type="molecule type" value="Genomic_DNA"/>
</dbReference>
<dbReference type="InterPro" id="IPR002347">
    <property type="entry name" value="SDR_fam"/>
</dbReference>
<sequence length="355" mass="38073">MLSLIVHLCTAVLASGFPDSSPSFPSTAARRPHAERKISRLQSTTSKNVVITGGTKGVGYALAKRFLREGDRVIVCGRDADRLAMAVEALRRDPGVANDGAKASVGGILCDVGSPQDVERLGDFCVEQLGHIDVWVNNAGTVAGKRRRLSDLTPDDLKQVLDTNLLGTLLCCKKAIEIMSRQEQGGHIFNMDGAGVEGGATKGYAAYGASKRAMPQLSASIREELKEANHNKIGVHNLSPGMVLTDLLLADSTPAFRRFFNTLCEEPDTVADYLVPRIRRVSGSGSYVKFLTIPQAVLKLITGWPQIVFGGRFFDGDGNRVVADGAKYSESGVKAQYDGVVDGKWRGATQIPIDA</sequence>
<evidence type="ECO:0000256" key="2">
    <source>
        <dbReference type="SAM" id="SignalP"/>
    </source>
</evidence>
<reference evidence="3 4" key="1">
    <citation type="submission" date="2014-11" db="EMBL/GenBank/DDBJ databases">
        <authorList>
            <person name="Zhu J."/>
            <person name="Qi W."/>
            <person name="Song R."/>
        </authorList>
    </citation>
    <scope>NUCLEOTIDE SEQUENCE [LARGE SCALE GENOMIC DNA]</scope>
</reference>
<dbReference type="InterPro" id="IPR052625">
    <property type="entry name" value="Chl_b_Red"/>
</dbReference>
<dbReference type="AlphaFoldDB" id="A0A0G4G845"/>
<dbReference type="PRINTS" id="PR00081">
    <property type="entry name" value="GDHRDH"/>
</dbReference>
<dbReference type="STRING" id="1169540.A0A0G4G845"/>
<dbReference type="OrthoDB" id="37659at2759"/>
<comment type="similarity">
    <text evidence="1">Belongs to the short-chain dehydrogenases/reductases (SDR) family.</text>
</comment>
<dbReference type="InParanoid" id="A0A0G4G845"/>
<dbReference type="GO" id="GO:0010304">
    <property type="term" value="P:PSII associated light-harvesting complex II catabolic process"/>
    <property type="evidence" value="ECO:0007669"/>
    <property type="project" value="TreeGrafter"/>
</dbReference>
<dbReference type="GO" id="GO:0015996">
    <property type="term" value="P:chlorophyll catabolic process"/>
    <property type="evidence" value="ECO:0007669"/>
    <property type="project" value="TreeGrafter"/>
</dbReference>
<organism evidence="3 4">
    <name type="scientific">Vitrella brassicaformis (strain CCMP3155)</name>
    <dbReference type="NCBI Taxonomy" id="1169540"/>
    <lineage>
        <taxon>Eukaryota</taxon>
        <taxon>Sar</taxon>
        <taxon>Alveolata</taxon>
        <taxon>Colpodellida</taxon>
        <taxon>Vitrellaceae</taxon>
        <taxon>Vitrella</taxon>
    </lineage>
</organism>
<keyword evidence="4" id="KW-1185">Reference proteome</keyword>
<dbReference type="InterPro" id="IPR036291">
    <property type="entry name" value="NAD(P)-bd_dom_sf"/>
</dbReference>
<dbReference type="SUPFAM" id="SSF51735">
    <property type="entry name" value="NAD(P)-binding Rossmann-fold domains"/>
    <property type="match status" value="1"/>
</dbReference>
<accession>A0A0G4G845</accession>
<evidence type="ECO:0000256" key="1">
    <source>
        <dbReference type="RuleBase" id="RU000363"/>
    </source>
</evidence>
<dbReference type="OMA" id="RWINNAG"/>
<feature type="signal peptide" evidence="2">
    <location>
        <begin position="1"/>
        <end position="16"/>
    </location>
</feature>
<protein>
    <submittedName>
        <fullName evidence="3">Uncharacterized protein</fullName>
    </submittedName>
</protein>
<evidence type="ECO:0000313" key="4">
    <source>
        <dbReference type="Proteomes" id="UP000041254"/>
    </source>
</evidence>
<dbReference type="PhylomeDB" id="A0A0G4G845"/>
<dbReference type="Pfam" id="PF00106">
    <property type="entry name" value="adh_short"/>
    <property type="match status" value="1"/>
</dbReference>
<keyword evidence="2" id="KW-0732">Signal</keyword>
<dbReference type="Gene3D" id="3.40.50.720">
    <property type="entry name" value="NAD(P)-binding Rossmann-like Domain"/>
    <property type="match status" value="1"/>
</dbReference>